<evidence type="ECO:0000313" key="13">
    <source>
        <dbReference type="Proteomes" id="UP000270530"/>
    </source>
</evidence>
<dbReference type="GO" id="GO:0046872">
    <property type="term" value="F:metal ion binding"/>
    <property type="evidence" value="ECO:0007669"/>
    <property type="project" value="UniProtKB-KW"/>
</dbReference>
<protein>
    <recommendedName>
        <fullName evidence="5">2-amino-3-carboxymuconate-6-semialdehyde decarboxylase</fullName>
        <ecNumber evidence="4">4.1.1.45</ecNumber>
    </recommendedName>
    <alternativeName>
        <fullName evidence="10">Picolinate carboxylase</fullName>
    </alternativeName>
</protein>
<dbReference type="RefSeq" id="WP_126537168.1">
    <property type="nucleotide sequence ID" value="NZ_AP018560.1"/>
</dbReference>
<reference evidence="13" key="1">
    <citation type="submission" date="2018-04" db="EMBL/GenBank/DDBJ databases">
        <authorList>
            <person name="Watanabe M."/>
            <person name="Kojima H."/>
        </authorList>
    </citation>
    <scope>NUCLEOTIDE SEQUENCE [LARGE SCALE GENOMIC DNA]</scope>
    <source>
        <strain evidence="13">Dysh456</strain>
    </source>
</reference>
<dbReference type="EMBL" id="AP018560">
    <property type="protein sequence ID" value="BBD79754.1"/>
    <property type="molecule type" value="Genomic_DNA"/>
</dbReference>
<keyword evidence="8" id="KW-0862">Zinc</keyword>
<keyword evidence="13" id="KW-1185">Reference proteome</keyword>
<evidence type="ECO:0000259" key="11">
    <source>
        <dbReference type="Pfam" id="PF04909"/>
    </source>
</evidence>
<reference evidence="13" key="2">
    <citation type="submission" date="2018-06" db="EMBL/GenBank/DDBJ databases">
        <title>Genome sequence of Rhodanobacteraceae bacterium strain Dysh456.</title>
        <authorList>
            <person name="Fukui M."/>
        </authorList>
    </citation>
    <scope>NUCLEOTIDE SEQUENCE [LARGE SCALE GENOMIC DNA]</scope>
    <source>
        <strain evidence="13">Dysh456</strain>
    </source>
</reference>
<gene>
    <name evidence="12" type="ORF">ALSL_1091</name>
</gene>
<dbReference type="PANTHER" id="PTHR21240">
    <property type="entry name" value="2-AMINO-3-CARBOXYLMUCONATE-6-SEMIALDEHYDE DECARBOXYLASE"/>
    <property type="match status" value="1"/>
</dbReference>
<dbReference type="Pfam" id="PF04909">
    <property type="entry name" value="Amidohydro_2"/>
    <property type="match status" value="1"/>
</dbReference>
<feature type="domain" description="Amidohydrolase-related" evidence="11">
    <location>
        <begin position="7"/>
        <end position="330"/>
    </location>
</feature>
<keyword evidence="9" id="KW-0456">Lyase</keyword>
<dbReference type="Proteomes" id="UP000270530">
    <property type="component" value="Chromosome"/>
</dbReference>
<comment type="subunit">
    <text evidence="3">Monomer.</text>
</comment>
<evidence type="ECO:0000256" key="10">
    <source>
        <dbReference type="ARBA" id="ARBA00031120"/>
    </source>
</evidence>
<evidence type="ECO:0000256" key="6">
    <source>
        <dbReference type="ARBA" id="ARBA00022723"/>
    </source>
</evidence>
<evidence type="ECO:0000256" key="2">
    <source>
        <dbReference type="ARBA" id="ARBA00005871"/>
    </source>
</evidence>
<evidence type="ECO:0000256" key="9">
    <source>
        <dbReference type="ARBA" id="ARBA00023239"/>
    </source>
</evidence>
<sequence length="347" mass="37848">MRHFEAIDVHTHVVPREFPPYRGRHAGVRWPSMAEAQPCHRHVMLDGAIYRTVSHQCWDADVRGVDMERMEIGMQVLSPMPELLSYWLEGEDGQHLARHVNESIAAMVQAAPGRFAGLGMVPLQDVGRAIDELDVLLHQLGLAGVELGSNVQGVPVGDARFLPFFQAAERWGAAVFVHALRPCGMDRLVGPPVLEQALAFPGEVGLAAASMITGGTLAACPDLRIAFSHGGGTFALLLPRLRHAWKSFPMLKEALAADPLEAARRMYYDALVYDQTAFGFLLDSFGAERLMLGSDYPFAIMESHPLACLAGLPESTRTAIARDNALRWLRGAATAQERGKPSLGDTP</sequence>
<name>A0A2Z6E4S0_9GAMM</name>
<proteinExistence type="inferred from homology"/>
<dbReference type="Gene3D" id="3.20.20.140">
    <property type="entry name" value="Metal-dependent hydrolases"/>
    <property type="match status" value="1"/>
</dbReference>
<evidence type="ECO:0000256" key="8">
    <source>
        <dbReference type="ARBA" id="ARBA00022833"/>
    </source>
</evidence>
<dbReference type="AlphaFoldDB" id="A0A2Z6E4S0"/>
<keyword evidence="7" id="KW-0210">Decarboxylase</keyword>
<comment type="similarity">
    <text evidence="2">Belongs to the metallo-dependent hydrolases superfamily. ACMSD family.</text>
</comment>
<evidence type="ECO:0000313" key="12">
    <source>
        <dbReference type="EMBL" id="BBD79754.1"/>
    </source>
</evidence>
<dbReference type="KEGG" id="rbd:ALSL_1091"/>
<dbReference type="GO" id="GO:0016787">
    <property type="term" value="F:hydrolase activity"/>
    <property type="evidence" value="ECO:0007669"/>
    <property type="project" value="InterPro"/>
</dbReference>
<evidence type="ECO:0000256" key="3">
    <source>
        <dbReference type="ARBA" id="ARBA00011245"/>
    </source>
</evidence>
<dbReference type="InterPro" id="IPR032466">
    <property type="entry name" value="Metal_Hydrolase"/>
</dbReference>
<comment type="pathway">
    <text evidence="1">Secondary metabolite metabolism; quinolate metabolism.</text>
</comment>
<evidence type="ECO:0000256" key="7">
    <source>
        <dbReference type="ARBA" id="ARBA00022793"/>
    </source>
</evidence>
<dbReference type="GO" id="GO:0019748">
    <property type="term" value="P:secondary metabolic process"/>
    <property type="evidence" value="ECO:0007669"/>
    <property type="project" value="TreeGrafter"/>
</dbReference>
<dbReference type="EC" id="4.1.1.45" evidence="4"/>
<dbReference type="PANTHER" id="PTHR21240:SF27">
    <property type="entry name" value="2-AMINO-3-CARBOXYMUCONATE-6-SEMIALDEHYDE DECARBOXYLASE"/>
    <property type="match status" value="1"/>
</dbReference>
<organism evidence="12 13">
    <name type="scientific">Aerosticca soli</name>
    <dbReference type="NCBI Taxonomy" id="2010829"/>
    <lineage>
        <taxon>Bacteria</taxon>
        <taxon>Pseudomonadati</taxon>
        <taxon>Pseudomonadota</taxon>
        <taxon>Gammaproteobacteria</taxon>
        <taxon>Lysobacterales</taxon>
        <taxon>Rhodanobacteraceae</taxon>
        <taxon>Aerosticca</taxon>
    </lineage>
</organism>
<dbReference type="SUPFAM" id="SSF51556">
    <property type="entry name" value="Metallo-dependent hydrolases"/>
    <property type="match status" value="1"/>
</dbReference>
<accession>A0A2Z6E4S0</accession>
<evidence type="ECO:0000256" key="5">
    <source>
        <dbReference type="ARBA" id="ARBA00021214"/>
    </source>
</evidence>
<dbReference type="InterPro" id="IPR032465">
    <property type="entry name" value="ACMSD"/>
</dbReference>
<evidence type="ECO:0000256" key="4">
    <source>
        <dbReference type="ARBA" id="ARBA00012365"/>
    </source>
</evidence>
<dbReference type="OrthoDB" id="149172at2"/>
<dbReference type="GO" id="GO:0001760">
    <property type="term" value="F:aminocarboxymuconate-semialdehyde decarboxylase activity"/>
    <property type="evidence" value="ECO:0007669"/>
    <property type="project" value="UniProtKB-EC"/>
</dbReference>
<dbReference type="GO" id="GO:0005829">
    <property type="term" value="C:cytosol"/>
    <property type="evidence" value="ECO:0007669"/>
    <property type="project" value="TreeGrafter"/>
</dbReference>
<evidence type="ECO:0000256" key="1">
    <source>
        <dbReference type="ARBA" id="ARBA00005079"/>
    </source>
</evidence>
<dbReference type="InterPro" id="IPR006680">
    <property type="entry name" value="Amidohydro-rel"/>
</dbReference>
<keyword evidence="6" id="KW-0479">Metal-binding</keyword>